<evidence type="ECO:0000313" key="1">
    <source>
        <dbReference type="EMBL" id="GAA4497581.1"/>
    </source>
</evidence>
<organism evidence="1 2">
    <name type="scientific">Hymenobacter ginsengisoli</name>
    <dbReference type="NCBI Taxonomy" id="1051626"/>
    <lineage>
        <taxon>Bacteria</taxon>
        <taxon>Pseudomonadati</taxon>
        <taxon>Bacteroidota</taxon>
        <taxon>Cytophagia</taxon>
        <taxon>Cytophagales</taxon>
        <taxon>Hymenobacteraceae</taxon>
        <taxon>Hymenobacter</taxon>
    </lineage>
</organism>
<accession>A0ABP8Q4L5</accession>
<keyword evidence="2" id="KW-1185">Reference proteome</keyword>
<dbReference type="RefSeq" id="WP_208131697.1">
    <property type="nucleotide sequence ID" value="NZ_BAABGQ010000005.1"/>
</dbReference>
<evidence type="ECO:0000313" key="2">
    <source>
        <dbReference type="Proteomes" id="UP001501243"/>
    </source>
</evidence>
<dbReference type="Gene3D" id="3.40.1580.10">
    <property type="entry name" value="SMI1/KNR4-like"/>
    <property type="match status" value="1"/>
</dbReference>
<comment type="caution">
    <text evidence="1">The sequence shown here is derived from an EMBL/GenBank/DDBJ whole genome shotgun (WGS) entry which is preliminary data.</text>
</comment>
<gene>
    <name evidence="1" type="ORF">GCM10023172_12770</name>
</gene>
<dbReference type="InterPro" id="IPR037883">
    <property type="entry name" value="Knr4/Smi1-like_sf"/>
</dbReference>
<name>A0ABP8Q4L5_9BACT</name>
<evidence type="ECO:0008006" key="3">
    <source>
        <dbReference type="Google" id="ProtNLM"/>
    </source>
</evidence>
<dbReference type="EMBL" id="BAABGQ010000005">
    <property type="protein sequence ID" value="GAA4497581.1"/>
    <property type="molecule type" value="Genomic_DNA"/>
</dbReference>
<dbReference type="SUPFAM" id="SSF160631">
    <property type="entry name" value="SMI1/KNR4-like"/>
    <property type="match status" value="1"/>
</dbReference>
<reference evidence="2" key="1">
    <citation type="journal article" date="2019" name="Int. J. Syst. Evol. Microbiol.">
        <title>The Global Catalogue of Microorganisms (GCM) 10K type strain sequencing project: providing services to taxonomists for standard genome sequencing and annotation.</title>
        <authorList>
            <consortium name="The Broad Institute Genomics Platform"/>
            <consortium name="The Broad Institute Genome Sequencing Center for Infectious Disease"/>
            <person name="Wu L."/>
            <person name="Ma J."/>
        </authorList>
    </citation>
    <scope>NUCLEOTIDE SEQUENCE [LARGE SCALE GENOMIC DNA]</scope>
    <source>
        <strain evidence="2">JCM 17841</strain>
    </source>
</reference>
<dbReference type="Proteomes" id="UP001501243">
    <property type="component" value="Unassembled WGS sequence"/>
</dbReference>
<proteinExistence type="predicted"/>
<protein>
    <recommendedName>
        <fullName evidence="3">Knr4/Smi1-like domain-containing protein</fullName>
    </recommendedName>
</protein>
<sequence>MPPQYKQEFLQTLDFELPSEYLAYLFAAESTYQFGFAYLIEADELLQFNADYEATEFYPGYFLIGAHDGEAFAIEKATGRFVETPFIGHDPETLIILGLTWREFLEYLQAEYS</sequence>